<keyword evidence="1" id="KW-0134">Cell wall</keyword>
<evidence type="ECO:0000256" key="1">
    <source>
        <dbReference type="ARBA" id="ARBA00022512"/>
    </source>
</evidence>
<feature type="domain" description="Gram-positive cocci surface proteins LPxTG" evidence="7">
    <location>
        <begin position="78"/>
        <end position="108"/>
    </location>
</feature>
<keyword evidence="9" id="KW-1185">Reference proteome</keyword>
<dbReference type="EMBL" id="FWFD01000007">
    <property type="protein sequence ID" value="SLM85210.1"/>
    <property type="molecule type" value="Genomic_DNA"/>
</dbReference>
<reference evidence="9" key="1">
    <citation type="submission" date="2017-02" db="EMBL/GenBank/DDBJ databases">
        <authorList>
            <person name="Dridi B."/>
        </authorList>
    </citation>
    <scope>NUCLEOTIDE SEQUENCE [LARGE SCALE GENOMIC DNA]</scope>
    <source>
        <strain evidence="9">bH819</strain>
    </source>
</reference>
<dbReference type="Proteomes" id="UP000195918">
    <property type="component" value="Unassembled WGS sequence"/>
</dbReference>
<evidence type="ECO:0000256" key="5">
    <source>
        <dbReference type="SAM" id="Phobius"/>
    </source>
</evidence>
<keyword evidence="2" id="KW-0964">Secreted</keyword>
<dbReference type="RefSeq" id="WP_086950841.1">
    <property type="nucleotide sequence ID" value="NZ_FWFD01000007.1"/>
</dbReference>
<feature type="signal peptide" evidence="6">
    <location>
        <begin position="1"/>
        <end position="28"/>
    </location>
</feature>
<name>A0A1X6WLR6_9ENTE</name>
<protein>
    <recommendedName>
        <fullName evidence="7">Gram-positive cocci surface proteins LPxTG domain-containing protein</fullName>
    </recommendedName>
</protein>
<feature type="transmembrane region" description="Helical" evidence="5">
    <location>
        <begin position="85"/>
        <end position="105"/>
    </location>
</feature>
<evidence type="ECO:0000313" key="9">
    <source>
        <dbReference type="Proteomes" id="UP000195918"/>
    </source>
</evidence>
<feature type="chain" id="PRO_5012485292" description="Gram-positive cocci surface proteins LPxTG domain-containing protein" evidence="6">
    <location>
        <begin position="29"/>
        <end position="113"/>
    </location>
</feature>
<sequence>MKNKKKYFLLSVLVLSCLVLFLGGQTFATDAEGGQVSVPGKITFESEEEDKVEEKTKEEIKKDNKLTADTTGKKFYSALPKTGEASSMSALIGLSMIVLTVGIYYKKRVGDQK</sequence>
<dbReference type="PROSITE" id="PS51257">
    <property type="entry name" value="PROKAR_LIPOPROTEIN"/>
    <property type="match status" value="1"/>
</dbReference>
<gene>
    <name evidence="8" type="ORF">FM121_03865</name>
</gene>
<keyword evidence="3 6" id="KW-0732">Signal</keyword>
<keyword evidence="5" id="KW-1133">Transmembrane helix</keyword>
<keyword evidence="5" id="KW-0472">Membrane</keyword>
<organism evidence="8 9">
    <name type="scientific">Vagococcus fluvialis bH819</name>
    <dbReference type="NCBI Taxonomy" id="1255619"/>
    <lineage>
        <taxon>Bacteria</taxon>
        <taxon>Bacillati</taxon>
        <taxon>Bacillota</taxon>
        <taxon>Bacilli</taxon>
        <taxon>Lactobacillales</taxon>
        <taxon>Enterococcaceae</taxon>
        <taxon>Vagococcus</taxon>
    </lineage>
</organism>
<dbReference type="AlphaFoldDB" id="A0A1X6WLR6"/>
<evidence type="ECO:0000256" key="3">
    <source>
        <dbReference type="ARBA" id="ARBA00022729"/>
    </source>
</evidence>
<evidence type="ECO:0000313" key="8">
    <source>
        <dbReference type="EMBL" id="SLM85210.1"/>
    </source>
</evidence>
<evidence type="ECO:0000256" key="6">
    <source>
        <dbReference type="SAM" id="SignalP"/>
    </source>
</evidence>
<keyword evidence="4" id="KW-0572">Peptidoglycan-anchor</keyword>
<evidence type="ECO:0000259" key="7">
    <source>
        <dbReference type="Pfam" id="PF00746"/>
    </source>
</evidence>
<evidence type="ECO:0000256" key="4">
    <source>
        <dbReference type="ARBA" id="ARBA00023088"/>
    </source>
</evidence>
<accession>A0A1X6WLR6</accession>
<dbReference type="InterPro" id="IPR019931">
    <property type="entry name" value="LPXTG_anchor"/>
</dbReference>
<dbReference type="NCBIfam" id="TIGR01167">
    <property type="entry name" value="LPXTG_anchor"/>
    <property type="match status" value="1"/>
</dbReference>
<keyword evidence="5" id="KW-0812">Transmembrane</keyword>
<proteinExistence type="predicted"/>
<dbReference type="Pfam" id="PF00746">
    <property type="entry name" value="Gram_pos_anchor"/>
    <property type="match status" value="1"/>
</dbReference>
<evidence type="ECO:0000256" key="2">
    <source>
        <dbReference type="ARBA" id="ARBA00022525"/>
    </source>
</evidence>